<evidence type="ECO:0000256" key="1">
    <source>
        <dbReference type="SAM" id="MobiDB-lite"/>
    </source>
</evidence>
<dbReference type="GO" id="GO:0072354">
    <property type="term" value="F:histone H3T3 kinase activity"/>
    <property type="evidence" value="ECO:0007669"/>
    <property type="project" value="TreeGrafter"/>
</dbReference>
<proteinExistence type="predicted"/>
<name>A0A6C0ETL2_9ZZZZ</name>
<dbReference type="InterPro" id="IPR011009">
    <property type="entry name" value="Kinase-like_dom_sf"/>
</dbReference>
<feature type="compositionally biased region" description="Acidic residues" evidence="1">
    <location>
        <begin position="268"/>
        <end position="280"/>
    </location>
</feature>
<dbReference type="SUPFAM" id="SSF56112">
    <property type="entry name" value="Protein kinase-like (PK-like)"/>
    <property type="match status" value="1"/>
</dbReference>
<dbReference type="PANTHER" id="PTHR24419">
    <property type="entry name" value="INTERLEUKIN-1 RECEPTOR-ASSOCIATED KINASE"/>
    <property type="match status" value="1"/>
</dbReference>
<dbReference type="EMBL" id="MN738944">
    <property type="protein sequence ID" value="QHT32524.1"/>
    <property type="molecule type" value="Genomic_DNA"/>
</dbReference>
<reference evidence="2" key="1">
    <citation type="journal article" date="2020" name="Nature">
        <title>Giant virus diversity and host interactions through global metagenomics.</title>
        <authorList>
            <person name="Schulz F."/>
            <person name="Roux S."/>
            <person name="Paez-Espino D."/>
            <person name="Jungbluth S."/>
            <person name="Walsh D.A."/>
            <person name="Denef V.J."/>
            <person name="McMahon K.D."/>
            <person name="Konstantinidis K.T."/>
            <person name="Eloe-Fadrosh E.A."/>
            <person name="Kyrpides N.C."/>
            <person name="Woyke T."/>
        </authorList>
    </citation>
    <scope>NUCLEOTIDE SEQUENCE</scope>
    <source>
        <strain evidence="2">GVMAG-M-3300009161-30</strain>
    </source>
</reference>
<evidence type="ECO:0008006" key="3">
    <source>
        <dbReference type="Google" id="ProtNLM"/>
    </source>
</evidence>
<feature type="compositionally biased region" description="Low complexity" evidence="1">
    <location>
        <begin position="251"/>
        <end position="267"/>
    </location>
</feature>
<accession>A0A6C0ETL2</accession>
<protein>
    <recommendedName>
        <fullName evidence="3">Protein kinase domain-containing protein</fullName>
    </recommendedName>
</protein>
<dbReference type="GO" id="GO:0035556">
    <property type="term" value="P:intracellular signal transduction"/>
    <property type="evidence" value="ECO:0007669"/>
    <property type="project" value="TreeGrafter"/>
</dbReference>
<feature type="region of interest" description="Disordered" evidence="1">
    <location>
        <begin position="247"/>
        <end position="322"/>
    </location>
</feature>
<feature type="compositionally biased region" description="Acidic residues" evidence="1">
    <location>
        <begin position="295"/>
        <end position="322"/>
    </location>
</feature>
<organism evidence="2">
    <name type="scientific">viral metagenome</name>
    <dbReference type="NCBI Taxonomy" id="1070528"/>
    <lineage>
        <taxon>unclassified sequences</taxon>
        <taxon>metagenomes</taxon>
        <taxon>organismal metagenomes</taxon>
    </lineage>
</organism>
<dbReference type="Gene3D" id="1.10.510.10">
    <property type="entry name" value="Transferase(Phosphotransferase) domain 1"/>
    <property type="match status" value="1"/>
</dbReference>
<dbReference type="GO" id="GO:0000278">
    <property type="term" value="P:mitotic cell cycle"/>
    <property type="evidence" value="ECO:0007669"/>
    <property type="project" value="TreeGrafter"/>
</dbReference>
<dbReference type="AlphaFoldDB" id="A0A6C0ETL2"/>
<evidence type="ECO:0000313" key="2">
    <source>
        <dbReference type="EMBL" id="QHT32524.1"/>
    </source>
</evidence>
<dbReference type="PANTHER" id="PTHR24419:SF18">
    <property type="entry name" value="SERINE_THREONINE-PROTEIN KINASE HASPIN"/>
    <property type="match status" value="1"/>
</dbReference>
<sequence length="585" mass="67060">MNHKWHITNIVENDEDNHNLFKCSLKNGTTNKIKKKSVFFKMAPLLDPFKFLVGKYDLTDKSLFQLPQLDSTNETINAKVLEPNNSAYVDGFFSFLSSTLIHKYNFAHGVDYYGSFLGIKNSFKLNVIDDLDYLCKSDFFIKNKNVLFQVEDYEHLYNDEEDEDNPKPLVHLKIDHTSSNKSMSSVKSIHDDLFDNVFVTDSESGSGSGSGSVKEHMTLDDLKESSLDLVDMTNSFEFSKINDSKTATIKSGSTCSSRTSHTSSGNEGECDGGNDDETGSESDGIEKEDGKEEKDGEEEEKEGEEGKEEWEDMSDSEDDEDISDFEEERIDATLPEFPVNVICMEYCENTFDSLIVNEDLSDDEWLSAFMQIIMILITYQKAFSFTHNDLHTNNVMYNTTDVEFIYYCYKKKYYKVPTFGRIFKIIDFGRGIYKYDGKIFCSDSFQNGADAATQYNTEPYFNEKKPRLEPNYSFDLCRLACSIFDYVIDDIDDMADIIKEDPIAKLVMEWCLDDNGSNILYKNTGVERYPDFKLYKMIARCVHNHTPQNQLNRPEFVSFIVTKNMISKTATIMDIDEIPSFSCSP</sequence>
<feature type="compositionally biased region" description="Basic and acidic residues" evidence="1">
    <location>
        <begin position="284"/>
        <end position="294"/>
    </location>
</feature>
<dbReference type="GO" id="GO:0005634">
    <property type="term" value="C:nucleus"/>
    <property type="evidence" value="ECO:0007669"/>
    <property type="project" value="TreeGrafter"/>
</dbReference>
<dbReference type="GO" id="GO:0005737">
    <property type="term" value="C:cytoplasm"/>
    <property type="evidence" value="ECO:0007669"/>
    <property type="project" value="TreeGrafter"/>
</dbReference>